<sequence>MIKELLKDTKLLTSAGSVVIALALIWLIAGKMVVLDEALRLNAEALAGNTAITVQFQSLLLELSKNTNVRASLMESLSLTK</sequence>
<evidence type="ECO:0000256" key="1">
    <source>
        <dbReference type="SAM" id="Phobius"/>
    </source>
</evidence>
<keyword evidence="1" id="KW-1133">Transmembrane helix</keyword>
<keyword evidence="1" id="KW-0812">Transmembrane</keyword>
<evidence type="ECO:0000313" key="2">
    <source>
        <dbReference type="EMBL" id="KKM64269.1"/>
    </source>
</evidence>
<accession>A0A0F9J3M0</accession>
<dbReference type="EMBL" id="LAZR01010934">
    <property type="protein sequence ID" value="KKM64269.1"/>
    <property type="molecule type" value="Genomic_DNA"/>
</dbReference>
<reference evidence="2" key="1">
    <citation type="journal article" date="2015" name="Nature">
        <title>Complex archaea that bridge the gap between prokaryotes and eukaryotes.</title>
        <authorList>
            <person name="Spang A."/>
            <person name="Saw J.H."/>
            <person name="Jorgensen S.L."/>
            <person name="Zaremba-Niedzwiedzka K."/>
            <person name="Martijn J."/>
            <person name="Lind A.E."/>
            <person name="van Eijk R."/>
            <person name="Schleper C."/>
            <person name="Guy L."/>
            <person name="Ettema T.J."/>
        </authorList>
    </citation>
    <scope>NUCLEOTIDE SEQUENCE</scope>
</reference>
<protein>
    <submittedName>
        <fullName evidence="2">Uncharacterized protein</fullName>
    </submittedName>
</protein>
<name>A0A0F9J3M0_9ZZZZ</name>
<comment type="caution">
    <text evidence="2">The sequence shown here is derived from an EMBL/GenBank/DDBJ whole genome shotgun (WGS) entry which is preliminary data.</text>
</comment>
<dbReference type="AlphaFoldDB" id="A0A0F9J3M0"/>
<feature type="transmembrane region" description="Helical" evidence="1">
    <location>
        <begin position="12"/>
        <end position="29"/>
    </location>
</feature>
<gene>
    <name evidence="2" type="ORF">LCGC14_1503100</name>
</gene>
<proteinExistence type="predicted"/>
<keyword evidence="1" id="KW-0472">Membrane</keyword>
<organism evidence="2">
    <name type="scientific">marine sediment metagenome</name>
    <dbReference type="NCBI Taxonomy" id="412755"/>
    <lineage>
        <taxon>unclassified sequences</taxon>
        <taxon>metagenomes</taxon>
        <taxon>ecological metagenomes</taxon>
    </lineage>
</organism>